<evidence type="ECO:0000313" key="2">
    <source>
        <dbReference type="Proteomes" id="UP001140560"/>
    </source>
</evidence>
<sequence length="198" mass="22035">MEETIAAVIEGAVIIVYTSENTKYLRAFLDRAPGRYGVVRQLNFNSFSRCSTNVPVNQDLELAVRCTGLRTITLILDDENLTLDVFSGDGTSDDGTSDGPVLIPMKPEDLYANFELERLLDCNLLSKIIIEHCNYTSVAEDVVIELGQMLRQAITKKGTRQTVEILRHYGSSTHGYGLINDYQKLIGTDLALVGDNWQ</sequence>
<name>A0A9W8YG31_9PLEO</name>
<protein>
    <submittedName>
        <fullName evidence="1">Uncharacterized protein</fullName>
    </submittedName>
</protein>
<organism evidence="1 2">
    <name type="scientific">Neocucurbitaria cava</name>
    <dbReference type="NCBI Taxonomy" id="798079"/>
    <lineage>
        <taxon>Eukaryota</taxon>
        <taxon>Fungi</taxon>
        <taxon>Dikarya</taxon>
        <taxon>Ascomycota</taxon>
        <taxon>Pezizomycotina</taxon>
        <taxon>Dothideomycetes</taxon>
        <taxon>Pleosporomycetidae</taxon>
        <taxon>Pleosporales</taxon>
        <taxon>Pleosporineae</taxon>
        <taxon>Cucurbitariaceae</taxon>
        <taxon>Neocucurbitaria</taxon>
    </lineage>
</organism>
<comment type="caution">
    <text evidence="1">The sequence shown here is derived from an EMBL/GenBank/DDBJ whole genome shotgun (WGS) entry which is preliminary data.</text>
</comment>
<evidence type="ECO:0000313" key="1">
    <source>
        <dbReference type="EMBL" id="KAJ4374865.1"/>
    </source>
</evidence>
<keyword evidence="2" id="KW-1185">Reference proteome</keyword>
<gene>
    <name evidence="1" type="ORF">N0V83_001943</name>
</gene>
<dbReference type="OrthoDB" id="3792443at2759"/>
<reference evidence="1" key="1">
    <citation type="submission" date="2022-10" db="EMBL/GenBank/DDBJ databases">
        <title>Tapping the CABI collections for fungal endophytes: first genome assemblies for Collariella, Neodidymelliopsis, Ascochyta clinopodiicola, Didymella pomorum, Didymosphaeria variabile, Neocosmospora piperis and Neocucurbitaria cava.</title>
        <authorList>
            <person name="Hill R."/>
        </authorList>
    </citation>
    <scope>NUCLEOTIDE SEQUENCE</scope>
    <source>
        <strain evidence="1">IMI 356814</strain>
    </source>
</reference>
<dbReference type="AlphaFoldDB" id="A0A9W8YG31"/>
<dbReference type="Proteomes" id="UP001140560">
    <property type="component" value="Unassembled WGS sequence"/>
</dbReference>
<accession>A0A9W8YG31</accession>
<proteinExistence type="predicted"/>
<dbReference type="EMBL" id="JAPEUY010000003">
    <property type="protein sequence ID" value="KAJ4374865.1"/>
    <property type="molecule type" value="Genomic_DNA"/>
</dbReference>